<dbReference type="SUPFAM" id="SSF55729">
    <property type="entry name" value="Acyl-CoA N-acyltransferases (Nat)"/>
    <property type="match status" value="1"/>
</dbReference>
<keyword evidence="4" id="KW-1185">Reference proteome</keyword>
<organism evidence="2 5">
    <name type="scientific">Lactobacillus selangorensis</name>
    <dbReference type="NCBI Taxonomy" id="81857"/>
    <lineage>
        <taxon>Bacteria</taxon>
        <taxon>Bacillati</taxon>
        <taxon>Bacillota</taxon>
        <taxon>Bacilli</taxon>
        <taxon>Lactobacillales</taxon>
        <taxon>Lactobacillaceae</taxon>
        <taxon>Lactobacillus</taxon>
    </lineage>
</organism>
<evidence type="ECO:0000259" key="1">
    <source>
        <dbReference type="PROSITE" id="PS51186"/>
    </source>
</evidence>
<dbReference type="EMBL" id="JQAT01000003">
    <property type="protein sequence ID" value="KRN28432.1"/>
    <property type="molecule type" value="Genomic_DNA"/>
</dbReference>
<gene>
    <name evidence="2" type="ORF">IV38_GL001432</name>
    <name evidence="3" type="ORF">IV40_GL001219</name>
</gene>
<proteinExistence type="predicted"/>
<evidence type="ECO:0000313" key="3">
    <source>
        <dbReference type="EMBL" id="KRN31933.1"/>
    </source>
</evidence>
<dbReference type="PATRIC" id="fig|81857.3.peg.1442"/>
<dbReference type="InterPro" id="IPR016181">
    <property type="entry name" value="Acyl_CoA_acyltransferase"/>
</dbReference>
<dbReference type="PANTHER" id="PTHR43617:SF20">
    <property type="entry name" value="N-ALPHA-ACETYLTRANSFERASE RIMI"/>
    <property type="match status" value="1"/>
</dbReference>
<name>A0A0R2FIR4_9LACO</name>
<dbReference type="Pfam" id="PF00583">
    <property type="entry name" value="Acetyltransf_1"/>
    <property type="match status" value="1"/>
</dbReference>
<feature type="domain" description="N-acetyltransferase" evidence="1">
    <location>
        <begin position="6"/>
        <end position="175"/>
    </location>
</feature>
<dbReference type="GO" id="GO:0016747">
    <property type="term" value="F:acyltransferase activity, transferring groups other than amino-acyl groups"/>
    <property type="evidence" value="ECO:0007669"/>
    <property type="project" value="InterPro"/>
</dbReference>
<sequence>MTMAAIYVRQATLADLPAIMELIQDAKDHLKSQDVDQWQNGYPDEAAFHDDIEHGFNYVLISDGKIAGTATLFPSPDPYYGQIDHGAWAGDPDEKYVVIHRIAISSQFRGQHLSKLLISNLISIAVLLGYHDIRIDTHPDNKGMQHVITTNGFIYRGYIYMFEDKQPRYAYQLEL</sequence>
<protein>
    <submittedName>
        <fullName evidence="2">N-acetyltransferase GCN5</fullName>
    </submittedName>
</protein>
<dbReference type="EMBL" id="JQAZ01000003">
    <property type="protein sequence ID" value="KRN31933.1"/>
    <property type="molecule type" value="Genomic_DNA"/>
</dbReference>
<dbReference type="InterPro" id="IPR050276">
    <property type="entry name" value="MshD_Acetyltransferase"/>
</dbReference>
<keyword evidence="2" id="KW-0808">Transferase</keyword>
<dbReference type="InterPro" id="IPR000182">
    <property type="entry name" value="GNAT_dom"/>
</dbReference>
<evidence type="ECO:0000313" key="4">
    <source>
        <dbReference type="Proteomes" id="UP000051645"/>
    </source>
</evidence>
<dbReference type="Proteomes" id="UP000051751">
    <property type="component" value="Unassembled WGS sequence"/>
</dbReference>
<evidence type="ECO:0000313" key="5">
    <source>
        <dbReference type="Proteomes" id="UP000051751"/>
    </source>
</evidence>
<dbReference type="CDD" id="cd04301">
    <property type="entry name" value="NAT_SF"/>
    <property type="match status" value="1"/>
</dbReference>
<dbReference type="PROSITE" id="PS51186">
    <property type="entry name" value="GNAT"/>
    <property type="match status" value="1"/>
</dbReference>
<dbReference type="Gene3D" id="3.40.630.30">
    <property type="match status" value="1"/>
</dbReference>
<evidence type="ECO:0000313" key="2">
    <source>
        <dbReference type="EMBL" id="KRN28432.1"/>
    </source>
</evidence>
<dbReference type="Proteomes" id="UP000051645">
    <property type="component" value="Unassembled WGS sequence"/>
</dbReference>
<dbReference type="STRING" id="81857.IV38_GL001432"/>
<dbReference type="PANTHER" id="PTHR43617">
    <property type="entry name" value="L-AMINO ACID N-ACETYLTRANSFERASE"/>
    <property type="match status" value="1"/>
</dbReference>
<accession>A0A0R2FIR4</accession>
<dbReference type="AlphaFoldDB" id="A0A0R2FIR4"/>
<reference evidence="4 5" key="1">
    <citation type="journal article" date="2015" name="Genome Announc.">
        <title>Expanding the biotechnology potential of lactobacilli through comparative genomics of 213 strains and associated genera.</title>
        <authorList>
            <person name="Sun Z."/>
            <person name="Harris H.M."/>
            <person name="McCann A."/>
            <person name="Guo C."/>
            <person name="Argimon S."/>
            <person name="Zhang W."/>
            <person name="Yang X."/>
            <person name="Jeffery I.B."/>
            <person name="Cooney J.C."/>
            <person name="Kagawa T.F."/>
            <person name="Liu W."/>
            <person name="Song Y."/>
            <person name="Salvetti E."/>
            <person name="Wrobel A."/>
            <person name="Rasinkangas P."/>
            <person name="Parkhill J."/>
            <person name="Rea M.C."/>
            <person name="O'Sullivan O."/>
            <person name="Ritari J."/>
            <person name="Douillard F.P."/>
            <person name="Paul Ross R."/>
            <person name="Yang R."/>
            <person name="Briner A.E."/>
            <person name="Felis G.E."/>
            <person name="de Vos W.M."/>
            <person name="Barrangou R."/>
            <person name="Klaenhammer T.R."/>
            <person name="Caufield P.W."/>
            <person name="Cui Y."/>
            <person name="Zhang H."/>
            <person name="O'Toole P.W."/>
        </authorList>
    </citation>
    <scope>NUCLEOTIDE SEQUENCE [LARGE SCALE GENOMIC DNA]</scope>
    <source>
        <strain evidence="2 5">ATCC BAA-66</strain>
        <strain evidence="3 4">DSM 13344</strain>
    </source>
</reference>
<comment type="caution">
    <text evidence="2">The sequence shown here is derived from an EMBL/GenBank/DDBJ whole genome shotgun (WGS) entry which is preliminary data.</text>
</comment>